<dbReference type="EMBL" id="BJWA01000031">
    <property type="protein sequence ID" value="GEL81670.1"/>
    <property type="molecule type" value="Genomic_DNA"/>
</dbReference>
<reference evidence="2 3" key="2">
    <citation type="submission" date="2019-07" db="EMBL/GenBank/DDBJ databases">
        <title>Whole genome shotgun sequence of Enterococcus mundtii NBRC 100490.</title>
        <authorList>
            <person name="Hosoyama A."/>
            <person name="Uohara A."/>
            <person name="Ohji S."/>
            <person name="Ichikawa N."/>
        </authorList>
    </citation>
    <scope>NUCLEOTIDE SEQUENCE [LARGE SCALE GENOMIC DNA]</scope>
    <source>
        <strain evidence="2 3">NBRC 100490</strain>
    </source>
</reference>
<dbReference type="AlphaFoldDB" id="A0AAI8R920"/>
<proteinExistence type="predicted"/>
<name>A0AAI8R920_ENTMU</name>
<evidence type="ECO:0000313" key="4">
    <source>
        <dbReference type="Proteomes" id="UP000509460"/>
    </source>
</evidence>
<dbReference type="Proteomes" id="UP000321175">
    <property type="component" value="Unassembled WGS sequence"/>
</dbReference>
<sequence>MYLKTDTLKFLSIIKVVPALKNYRLISFFKHGKLLVGLFLRIIK</sequence>
<evidence type="ECO:0000313" key="3">
    <source>
        <dbReference type="Proteomes" id="UP000321175"/>
    </source>
</evidence>
<accession>A0AAI8R920</accession>
<dbReference type="EMBL" id="AP019810">
    <property type="protein sequence ID" value="BBM14522.1"/>
    <property type="molecule type" value="Genomic_DNA"/>
</dbReference>
<evidence type="ECO:0000313" key="2">
    <source>
        <dbReference type="EMBL" id="GEL81670.1"/>
    </source>
</evidence>
<organism evidence="1 4">
    <name type="scientific">Enterococcus mundtii</name>
    <dbReference type="NCBI Taxonomy" id="53346"/>
    <lineage>
        <taxon>Bacteria</taxon>
        <taxon>Bacillati</taxon>
        <taxon>Bacillota</taxon>
        <taxon>Bacilli</taxon>
        <taxon>Lactobacillales</taxon>
        <taxon>Enterococcaceae</taxon>
        <taxon>Enterococcus</taxon>
    </lineage>
</organism>
<dbReference type="Proteomes" id="UP000509460">
    <property type="component" value="Chromosome"/>
</dbReference>
<gene>
    <name evidence="1" type="ORF">EM151A_1289</name>
    <name evidence="2" type="ORF">EMU01_28140</name>
</gene>
<reference evidence="1 4" key="1">
    <citation type="submission" date="2019-07" db="EMBL/GenBank/DDBJ databases">
        <title>antibiotic susceptibility of plant-derived lactic acid bacteria.</title>
        <authorList>
            <person name="Sugiyama M."/>
            <person name="Noda M."/>
        </authorList>
    </citation>
    <scope>NUCLEOTIDE SEQUENCE [LARGE SCALE GENOMIC DNA]</scope>
    <source>
        <strain evidence="1 4">15-1A</strain>
    </source>
</reference>
<evidence type="ECO:0000313" key="1">
    <source>
        <dbReference type="EMBL" id="BBM14522.1"/>
    </source>
</evidence>
<protein>
    <submittedName>
        <fullName evidence="1">Uncharacterized protein</fullName>
    </submittedName>
</protein>
<keyword evidence="3" id="KW-1185">Reference proteome</keyword>